<organism evidence="1 2">
    <name type="scientific">Pedobacter psychroterrae</name>
    <dbReference type="NCBI Taxonomy" id="2530453"/>
    <lineage>
        <taxon>Bacteria</taxon>
        <taxon>Pseudomonadati</taxon>
        <taxon>Bacteroidota</taxon>
        <taxon>Sphingobacteriia</taxon>
        <taxon>Sphingobacteriales</taxon>
        <taxon>Sphingobacteriaceae</taxon>
        <taxon>Pedobacter</taxon>
    </lineage>
</organism>
<evidence type="ECO:0008006" key="3">
    <source>
        <dbReference type="Google" id="ProtNLM"/>
    </source>
</evidence>
<name>A0A4R0NJY5_9SPHI</name>
<dbReference type="Proteomes" id="UP000293347">
    <property type="component" value="Unassembled WGS sequence"/>
</dbReference>
<comment type="caution">
    <text evidence="1">The sequence shown here is derived from an EMBL/GenBank/DDBJ whole genome shotgun (WGS) entry which is preliminary data.</text>
</comment>
<protein>
    <recommendedName>
        <fullName evidence="3">Lipoprotein</fullName>
    </recommendedName>
</protein>
<accession>A0A4R0NJY5</accession>
<dbReference type="OrthoDB" id="1333948at2"/>
<sequence length="228" mass="25418">MKLNSKVGLLIVLCLLGASCVQKPRADDCKSGQELVYENAGFSSYTEDRIRAAGVVTFQLELNGMLTIYDLDTAVFGEVVRNEDGSYFTVNLPQKIVARWIVPQDDFSSFHFDAEAVDSSSDYLEIYVNSAKRLVKKDQVTYTFSPWTEYLKSSSIKLKACNLLKNADGESLASSKDQIFEVLAVKGDLIQIKSSKECLPDGTSFRELEGWLKWKSGDDLLIDFASCD</sequence>
<dbReference type="EMBL" id="SJSL01000003">
    <property type="protein sequence ID" value="TCD00529.1"/>
    <property type="molecule type" value="Genomic_DNA"/>
</dbReference>
<proteinExistence type="predicted"/>
<evidence type="ECO:0000313" key="2">
    <source>
        <dbReference type="Proteomes" id="UP000293347"/>
    </source>
</evidence>
<evidence type="ECO:0000313" key="1">
    <source>
        <dbReference type="EMBL" id="TCD00529.1"/>
    </source>
</evidence>
<gene>
    <name evidence="1" type="ORF">EZ437_15020</name>
</gene>
<dbReference type="PROSITE" id="PS51257">
    <property type="entry name" value="PROKAR_LIPOPROTEIN"/>
    <property type="match status" value="1"/>
</dbReference>
<reference evidence="1 2" key="1">
    <citation type="submission" date="2019-02" db="EMBL/GenBank/DDBJ databases">
        <title>Pedobacter sp. RP-1-14 sp. nov., isolated from Arctic soil.</title>
        <authorList>
            <person name="Dahal R.H."/>
        </authorList>
    </citation>
    <scope>NUCLEOTIDE SEQUENCE [LARGE SCALE GENOMIC DNA]</scope>
    <source>
        <strain evidence="1 2">RP-1-14</strain>
    </source>
</reference>
<keyword evidence="2" id="KW-1185">Reference proteome</keyword>
<dbReference type="AlphaFoldDB" id="A0A4R0NJY5"/>
<dbReference type="RefSeq" id="WP_131596878.1">
    <property type="nucleotide sequence ID" value="NZ_SJSL01000003.1"/>
</dbReference>